<evidence type="ECO:0000313" key="7">
    <source>
        <dbReference type="Proteomes" id="UP001596072"/>
    </source>
</evidence>
<reference evidence="7" key="1">
    <citation type="journal article" date="2019" name="Int. J. Syst. Evol. Microbiol.">
        <title>The Global Catalogue of Microorganisms (GCM) 10K type strain sequencing project: providing services to taxonomists for standard genome sequencing and annotation.</title>
        <authorList>
            <consortium name="The Broad Institute Genomics Platform"/>
            <consortium name="The Broad Institute Genome Sequencing Center for Infectious Disease"/>
            <person name="Wu L."/>
            <person name="Ma J."/>
        </authorList>
    </citation>
    <scope>NUCLEOTIDE SEQUENCE [LARGE SCALE GENOMIC DNA]</scope>
    <source>
        <strain evidence="7">YIM 94188</strain>
    </source>
</reference>
<dbReference type="Pfam" id="PF13411">
    <property type="entry name" value="MerR_1"/>
    <property type="match status" value="1"/>
</dbReference>
<evidence type="ECO:0000259" key="5">
    <source>
        <dbReference type="PROSITE" id="PS50937"/>
    </source>
</evidence>
<keyword evidence="2" id="KW-0805">Transcription regulation</keyword>
<dbReference type="Gene3D" id="1.10.1660.10">
    <property type="match status" value="1"/>
</dbReference>
<comment type="caution">
    <text evidence="6">The sequence shown here is derived from an EMBL/GenBank/DDBJ whole genome shotgun (WGS) entry which is preliminary data.</text>
</comment>
<dbReference type="InterPro" id="IPR000551">
    <property type="entry name" value="MerR-type_HTH_dom"/>
</dbReference>
<dbReference type="RefSeq" id="WP_240769504.1">
    <property type="nucleotide sequence ID" value="NZ_JBHSNS010000002.1"/>
</dbReference>
<dbReference type="PROSITE" id="PS50937">
    <property type="entry name" value="HTH_MERR_2"/>
    <property type="match status" value="1"/>
</dbReference>
<protein>
    <submittedName>
        <fullName evidence="6">MerR family transcriptional regulator</fullName>
    </submittedName>
</protein>
<dbReference type="Proteomes" id="UP001596072">
    <property type="component" value="Unassembled WGS sequence"/>
</dbReference>
<proteinExistence type="predicted"/>
<feature type="domain" description="HTH merR-type" evidence="5">
    <location>
        <begin position="1"/>
        <end position="63"/>
    </location>
</feature>
<evidence type="ECO:0000256" key="2">
    <source>
        <dbReference type="ARBA" id="ARBA00023015"/>
    </source>
</evidence>
<evidence type="ECO:0000313" key="6">
    <source>
        <dbReference type="EMBL" id="MFC5728634.1"/>
    </source>
</evidence>
<keyword evidence="4" id="KW-0804">Transcription</keyword>
<dbReference type="PANTHER" id="PTHR30204:SF69">
    <property type="entry name" value="MERR-FAMILY TRANSCRIPTIONAL REGULATOR"/>
    <property type="match status" value="1"/>
</dbReference>
<dbReference type="SMART" id="SM00422">
    <property type="entry name" value="HTH_MERR"/>
    <property type="match status" value="1"/>
</dbReference>
<evidence type="ECO:0000256" key="1">
    <source>
        <dbReference type="ARBA" id="ARBA00022491"/>
    </source>
</evidence>
<accession>A0ABW0ZH30</accession>
<dbReference type="InterPro" id="IPR047057">
    <property type="entry name" value="MerR_fam"/>
</dbReference>
<evidence type="ECO:0000256" key="4">
    <source>
        <dbReference type="ARBA" id="ARBA00023163"/>
    </source>
</evidence>
<keyword evidence="7" id="KW-1185">Reference proteome</keyword>
<dbReference type="SUPFAM" id="SSF46955">
    <property type="entry name" value="Putative DNA-binding domain"/>
    <property type="match status" value="1"/>
</dbReference>
<keyword evidence="1" id="KW-0678">Repressor</keyword>
<keyword evidence="3" id="KW-0238">DNA-binding</keyword>
<dbReference type="PANTHER" id="PTHR30204">
    <property type="entry name" value="REDOX-CYCLING DRUG-SENSING TRANSCRIPTIONAL ACTIVATOR SOXR"/>
    <property type="match status" value="1"/>
</dbReference>
<dbReference type="InterPro" id="IPR009061">
    <property type="entry name" value="DNA-bd_dom_put_sf"/>
</dbReference>
<evidence type="ECO:0000256" key="3">
    <source>
        <dbReference type="ARBA" id="ARBA00023125"/>
    </source>
</evidence>
<dbReference type="EMBL" id="JBHSNS010000002">
    <property type="protein sequence ID" value="MFC5728634.1"/>
    <property type="molecule type" value="Genomic_DNA"/>
</dbReference>
<sequence length="123" mass="13081">MSAATGVSRRLLRYYEEQGLITASRSSGGHRLYEAREVATVGHIRDLLAAGLPTRVIRELLGCIQEPGRLEPCAVPTLVEHLEDFDGRIAALASTRATLAGLIDSSIMHSATVKGADPVSTLG</sequence>
<gene>
    <name evidence="6" type="ORF">ACFPQB_06860</name>
</gene>
<name>A0ABW0ZH30_9ACTN</name>
<organism evidence="6 7">
    <name type="scientific">Nocardioides vastitatis</name>
    <dbReference type="NCBI Taxonomy" id="2568655"/>
    <lineage>
        <taxon>Bacteria</taxon>
        <taxon>Bacillati</taxon>
        <taxon>Actinomycetota</taxon>
        <taxon>Actinomycetes</taxon>
        <taxon>Propionibacteriales</taxon>
        <taxon>Nocardioidaceae</taxon>
        <taxon>Nocardioides</taxon>
    </lineage>
</organism>